<proteinExistence type="predicted"/>
<reference evidence="1" key="2">
    <citation type="journal article" date="2015" name="Data Brief">
        <title>Shoot transcriptome of the giant reed, Arundo donax.</title>
        <authorList>
            <person name="Barrero R.A."/>
            <person name="Guerrero F.D."/>
            <person name="Moolhuijzen P."/>
            <person name="Goolsby J.A."/>
            <person name="Tidwell J."/>
            <person name="Bellgard S.E."/>
            <person name="Bellgard M.I."/>
        </authorList>
    </citation>
    <scope>NUCLEOTIDE SEQUENCE</scope>
    <source>
        <tissue evidence="1">Shoot tissue taken approximately 20 cm above the soil surface</tissue>
    </source>
</reference>
<dbReference type="EMBL" id="GBRH01222067">
    <property type="protein sequence ID" value="JAD75828.1"/>
    <property type="molecule type" value="Transcribed_RNA"/>
</dbReference>
<protein>
    <submittedName>
        <fullName evidence="1">BGL01</fullName>
    </submittedName>
</protein>
<evidence type="ECO:0000313" key="1">
    <source>
        <dbReference type="EMBL" id="JAD75828.1"/>
    </source>
</evidence>
<name>A0A0A9CN01_ARUDO</name>
<dbReference type="AlphaFoldDB" id="A0A0A9CN01"/>
<organism evidence="1">
    <name type="scientific">Arundo donax</name>
    <name type="common">Giant reed</name>
    <name type="synonym">Donax arundinaceus</name>
    <dbReference type="NCBI Taxonomy" id="35708"/>
    <lineage>
        <taxon>Eukaryota</taxon>
        <taxon>Viridiplantae</taxon>
        <taxon>Streptophyta</taxon>
        <taxon>Embryophyta</taxon>
        <taxon>Tracheophyta</taxon>
        <taxon>Spermatophyta</taxon>
        <taxon>Magnoliopsida</taxon>
        <taxon>Liliopsida</taxon>
        <taxon>Poales</taxon>
        <taxon>Poaceae</taxon>
        <taxon>PACMAD clade</taxon>
        <taxon>Arundinoideae</taxon>
        <taxon>Arundineae</taxon>
        <taxon>Arundo</taxon>
    </lineage>
</organism>
<accession>A0A0A9CN01</accession>
<sequence length="41" mass="4655">MFAVLPNIQFQLDSSHAHSASTGPPQSTWDLKQSIYHHLTY</sequence>
<reference evidence="1" key="1">
    <citation type="submission" date="2014-09" db="EMBL/GenBank/DDBJ databases">
        <authorList>
            <person name="Magalhaes I.L.F."/>
            <person name="Oliveira U."/>
            <person name="Santos F.R."/>
            <person name="Vidigal T.H.D.A."/>
            <person name="Brescovit A.D."/>
            <person name="Santos A.J."/>
        </authorList>
    </citation>
    <scope>NUCLEOTIDE SEQUENCE</scope>
    <source>
        <tissue evidence="1">Shoot tissue taken approximately 20 cm above the soil surface</tissue>
    </source>
</reference>